<keyword evidence="2" id="KW-1185">Reference proteome</keyword>
<proteinExistence type="predicted"/>
<dbReference type="AlphaFoldDB" id="A0A7J5B3A7"/>
<gene>
    <name evidence="1" type="ORF">F8O03_09925</name>
</gene>
<reference evidence="1 2" key="1">
    <citation type="submission" date="2019-09" db="EMBL/GenBank/DDBJ databases">
        <title>Phylogeny of genus Pseudoclavibacter and closely related genus.</title>
        <authorList>
            <person name="Li Y."/>
        </authorList>
    </citation>
    <scope>NUCLEOTIDE SEQUENCE [LARGE SCALE GENOMIC DNA]</scope>
    <source>
        <strain evidence="1 2">THG-MD12</strain>
    </source>
</reference>
<evidence type="ECO:0000313" key="1">
    <source>
        <dbReference type="EMBL" id="KAB1637535.1"/>
    </source>
</evidence>
<dbReference type="RefSeq" id="WP_151423744.1">
    <property type="nucleotide sequence ID" value="NZ_WBJX01000003.1"/>
</dbReference>
<accession>A0A7J5B3A7</accession>
<sequence>MSIRAFRSQRVPITHRSPEEVWRSETPFGAAALVYSADPWRATASGHGLPTAELIADEKQHRGAAWVAPEGTFRFPMQLVVGGVAGEVTQPHARRFDLQLTRRSRTVRARVDGTEWTMRGVGLSSVQLSRNGAPVVTSGASFTSHRLDAGCTPRDLAVAIALSPLRATLFVLTSLA</sequence>
<dbReference type="OrthoDB" id="3391948at2"/>
<dbReference type="Proteomes" id="UP000490386">
    <property type="component" value="Unassembled WGS sequence"/>
</dbReference>
<protein>
    <submittedName>
        <fullName evidence="1">Uncharacterized protein</fullName>
    </submittedName>
</protein>
<evidence type="ECO:0000313" key="2">
    <source>
        <dbReference type="Proteomes" id="UP000490386"/>
    </source>
</evidence>
<organism evidence="1 2">
    <name type="scientific">Pseudoclavibacter terrae</name>
    <dbReference type="NCBI Taxonomy" id="1530195"/>
    <lineage>
        <taxon>Bacteria</taxon>
        <taxon>Bacillati</taxon>
        <taxon>Actinomycetota</taxon>
        <taxon>Actinomycetes</taxon>
        <taxon>Micrococcales</taxon>
        <taxon>Microbacteriaceae</taxon>
        <taxon>Pseudoclavibacter</taxon>
    </lineage>
</organism>
<name>A0A7J5B3A7_9MICO</name>
<comment type="caution">
    <text evidence="1">The sequence shown here is derived from an EMBL/GenBank/DDBJ whole genome shotgun (WGS) entry which is preliminary data.</text>
</comment>
<dbReference type="EMBL" id="WBJX01000003">
    <property type="protein sequence ID" value="KAB1637535.1"/>
    <property type="molecule type" value="Genomic_DNA"/>
</dbReference>